<dbReference type="Proteomes" id="UP000032604">
    <property type="component" value="Chromosome"/>
</dbReference>
<dbReference type="GO" id="GO:0030158">
    <property type="term" value="F:protein xylosyltransferase activity"/>
    <property type="evidence" value="ECO:0007669"/>
    <property type="project" value="InterPro"/>
</dbReference>
<protein>
    <recommendedName>
        <fullName evidence="14">Peptide O-xylosyltransferase</fullName>
    </recommendedName>
</protein>
<evidence type="ECO:0000256" key="6">
    <source>
        <dbReference type="ARBA" id="ARBA00022723"/>
    </source>
</evidence>
<name>A0A0D5CG75_9MICO</name>
<evidence type="ECO:0000256" key="11">
    <source>
        <dbReference type="ARBA" id="ARBA00023136"/>
    </source>
</evidence>
<evidence type="ECO:0000256" key="3">
    <source>
        <dbReference type="ARBA" id="ARBA00022676"/>
    </source>
</evidence>
<proteinExistence type="predicted"/>
<accession>A0A0D5CG75</accession>
<keyword evidence="8" id="KW-0735">Signal-anchor</keyword>
<evidence type="ECO:0000256" key="5">
    <source>
        <dbReference type="ARBA" id="ARBA00022692"/>
    </source>
</evidence>
<dbReference type="GO" id="GO:0015012">
    <property type="term" value="P:heparan sulfate proteoglycan biosynthetic process"/>
    <property type="evidence" value="ECO:0007669"/>
    <property type="project" value="TreeGrafter"/>
</dbReference>
<evidence type="ECO:0000313" key="15">
    <source>
        <dbReference type="EMBL" id="AJW78295.1"/>
    </source>
</evidence>
<evidence type="ECO:0000256" key="7">
    <source>
        <dbReference type="ARBA" id="ARBA00022824"/>
    </source>
</evidence>
<keyword evidence="3" id="KW-0328">Glycosyltransferase</keyword>
<dbReference type="GO" id="GO:0050650">
    <property type="term" value="P:chondroitin sulfate proteoglycan biosynthetic process"/>
    <property type="evidence" value="ECO:0007669"/>
    <property type="project" value="TreeGrafter"/>
</dbReference>
<dbReference type="PANTHER" id="PTHR46025:SF3">
    <property type="entry name" value="XYLOSYLTRANSFERASE OXT"/>
    <property type="match status" value="1"/>
</dbReference>
<evidence type="ECO:0000256" key="14">
    <source>
        <dbReference type="ARBA" id="ARBA00042865"/>
    </source>
</evidence>
<comment type="subcellular location">
    <subcellularLocation>
        <location evidence="2">Endoplasmic reticulum membrane</location>
        <topology evidence="2">Single-pass type II membrane protein</topology>
    </subcellularLocation>
    <subcellularLocation>
        <location evidence="1">Golgi apparatus membrane</location>
        <topology evidence="1">Single-pass type II membrane protein</topology>
    </subcellularLocation>
</comment>
<sequence length="301" mass="33585">MTVYVVLAHRDPTAVRRLARVLAPSTVVLHVDAREDAGAYSGDDIHVVPDRTAVNWAGYSTLDAINASMGVALELAGDGEYIVMLSGECFPARPLAEFESHLASVPSRQYCNGGGMLDSRPESLARITRRWLFDAIPCRPDVGGITAWRWRLLKTIAILAPRRRASHWRGMEPVGGSLWFALTRECVADLLDRASSQGVRRMFRNTYGPDELVWHTLLYDSPWVAHTPEGAIVPRGERRTRSYANFHFLSSGRYLDLSDHDDIKASGSYFCRKRRSPESDSLTAVLMRDIHAGLMGEESDQ</sequence>
<keyword evidence="5" id="KW-0812">Transmembrane</keyword>
<reference evidence="15 16" key="1">
    <citation type="journal article" date="2015" name="Genome Announc.">
        <title>Complete Genome Sequence of Clavibacter michiganensis subsp. insidiosus R1-1 Using PacBio Single-Molecule Real-Time Technology.</title>
        <authorList>
            <person name="Lu Y."/>
            <person name="Samac D.A."/>
            <person name="Glazebrook J."/>
            <person name="Ishimaru C.A."/>
        </authorList>
    </citation>
    <scope>NUCLEOTIDE SEQUENCE [LARGE SCALE GENOMIC DNA]</scope>
    <source>
        <strain evidence="15 16">R1-1</strain>
    </source>
</reference>
<dbReference type="InterPro" id="IPR003406">
    <property type="entry name" value="Glyco_trans_14"/>
</dbReference>
<keyword evidence="11" id="KW-0472">Membrane</keyword>
<keyword evidence="6" id="KW-0479">Metal-binding</keyword>
<evidence type="ECO:0000256" key="2">
    <source>
        <dbReference type="ARBA" id="ARBA00004648"/>
    </source>
</evidence>
<evidence type="ECO:0000256" key="9">
    <source>
        <dbReference type="ARBA" id="ARBA00022989"/>
    </source>
</evidence>
<keyword evidence="12" id="KW-1015">Disulfide bond</keyword>
<gene>
    <name evidence="15" type="ORF">VO01_03390</name>
</gene>
<keyword evidence="4" id="KW-0808">Transferase</keyword>
<dbReference type="RefSeq" id="WP_045526861.1">
    <property type="nucleotide sequence ID" value="NZ_CP011043.1"/>
</dbReference>
<dbReference type="AlphaFoldDB" id="A0A0D5CG75"/>
<dbReference type="GO" id="GO:0046872">
    <property type="term" value="F:metal ion binding"/>
    <property type="evidence" value="ECO:0007669"/>
    <property type="project" value="UniProtKB-KW"/>
</dbReference>
<evidence type="ECO:0000256" key="13">
    <source>
        <dbReference type="ARBA" id="ARBA00023180"/>
    </source>
</evidence>
<evidence type="ECO:0000256" key="8">
    <source>
        <dbReference type="ARBA" id="ARBA00022968"/>
    </source>
</evidence>
<evidence type="ECO:0000256" key="10">
    <source>
        <dbReference type="ARBA" id="ARBA00023034"/>
    </source>
</evidence>
<evidence type="ECO:0000256" key="12">
    <source>
        <dbReference type="ARBA" id="ARBA00023157"/>
    </source>
</evidence>
<keyword evidence="9" id="KW-1133">Transmembrane helix</keyword>
<evidence type="ECO:0000256" key="1">
    <source>
        <dbReference type="ARBA" id="ARBA00004323"/>
    </source>
</evidence>
<dbReference type="EMBL" id="CP011043">
    <property type="protein sequence ID" value="AJW78295.1"/>
    <property type="molecule type" value="Genomic_DNA"/>
</dbReference>
<organism evidence="15 16">
    <name type="scientific">Clavibacter michiganensis subsp. insidiosus</name>
    <dbReference type="NCBI Taxonomy" id="33014"/>
    <lineage>
        <taxon>Bacteria</taxon>
        <taxon>Bacillati</taxon>
        <taxon>Actinomycetota</taxon>
        <taxon>Actinomycetes</taxon>
        <taxon>Micrococcales</taxon>
        <taxon>Microbacteriaceae</taxon>
        <taxon>Clavibacter</taxon>
    </lineage>
</organism>
<keyword evidence="13" id="KW-0325">Glycoprotein</keyword>
<dbReference type="PATRIC" id="fig|33014.5.peg.713"/>
<dbReference type="KEGG" id="cmh:VO01_03390"/>
<dbReference type="OrthoDB" id="7943907at2"/>
<dbReference type="PANTHER" id="PTHR46025">
    <property type="entry name" value="XYLOSYLTRANSFERASE OXT"/>
    <property type="match status" value="1"/>
</dbReference>
<dbReference type="GO" id="GO:0016020">
    <property type="term" value="C:membrane"/>
    <property type="evidence" value="ECO:0007669"/>
    <property type="project" value="InterPro"/>
</dbReference>
<evidence type="ECO:0000313" key="16">
    <source>
        <dbReference type="Proteomes" id="UP000032604"/>
    </source>
</evidence>
<keyword evidence="10" id="KW-0333">Golgi apparatus</keyword>
<dbReference type="Pfam" id="PF02485">
    <property type="entry name" value="Branch"/>
    <property type="match status" value="1"/>
</dbReference>
<keyword evidence="7" id="KW-0256">Endoplasmic reticulum</keyword>
<dbReference type="InterPro" id="IPR043538">
    <property type="entry name" value="XYLT"/>
</dbReference>
<dbReference type="HOGENOM" id="CLU_032341_0_1_11"/>
<evidence type="ECO:0000256" key="4">
    <source>
        <dbReference type="ARBA" id="ARBA00022679"/>
    </source>
</evidence>